<accession>A0ABT8TEG7</accession>
<dbReference type="RefSeq" id="WP_302710820.1">
    <property type="nucleotide sequence ID" value="NZ_JAULRT010000031.1"/>
</dbReference>
<evidence type="ECO:0000256" key="1">
    <source>
        <dbReference type="ARBA" id="ARBA00008891"/>
    </source>
</evidence>
<gene>
    <name evidence="6" type="ORF">QWI16_00845</name>
</gene>
<protein>
    <submittedName>
        <fullName evidence="6">Pectinesterase family protein</fullName>
    </submittedName>
</protein>
<keyword evidence="7" id="KW-1185">Reference proteome</keyword>
<dbReference type="InterPro" id="IPR000070">
    <property type="entry name" value="Pectinesterase_cat"/>
</dbReference>
<evidence type="ECO:0000256" key="3">
    <source>
        <dbReference type="ARBA" id="ARBA00023085"/>
    </source>
</evidence>
<proteinExistence type="inferred from homology"/>
<evidence type="ECO:0000259" key="5">
    <source>
        <dbReference type="Pfam" id="PF01095"/>
    </source>
</evidence>
<dbReference type="Proteomes" id="UP001168380">
    <property type="component" value="Unassembled WGS sequence"/>
</dbReference>
<evidence type="ECO:0000256" key="4">
    <source>
        <dbReference type="SAM" id="SignalP"/>
    </source>
</evidence>
<comment type="caution">
    <text evidence="6">The sequence shown here is derived from an EMBL/GenBank/DDBJ whole genome shotgun (WGS) entry which is preliminary data.</text>
</comment>
<dbReference type="PANTHER" id="PTHR31321">
    <property type="entry name" value="ACYL-COA THIOESTER HYDROLASE YBHC-RELATED"/>
    <property type="match status" value="1"/>
</dbReference>
<keyword evidence="4" id="KW-0732">Signal</keyword>
<dbReference type="EMBL" id="JAULRT010000031">
    <property type="protein sequence ID" value="MDO3380697.1"/>
    <property type="molecule type" value="Genomic_DNA"/>
</dbReference>
<comment type="similarity">
    <text evidence="1">Belongs to the pectinesterase family.</text>
</comment>
<dbReference type="InterPro" id="IPR011050">
    <property type="entry name" value="Pectin_lyase_fold/virulence"/>
</dbReference>
<dbReference type="InterPro" id="IPR012334">
    <property type="entry name" value="Pectin_lyas_fold"/>
</dbReference>
<feature type="chain" id="PRO_5047453395" evidence="4">
    <location>
        <begin position="28"/>
        <end position="377"/>
    </location>
</feature>
<evidence type="ECO:0000313" key="6">
    <source>
        <dbReference type="EMBL" id="MDO3380697.1"/>
    </source>
</evidence>
<name>A0ABT8TEG7_9GAMM</name>
<sequence length="377" mass="40860">MISRARMAHLFGAKALVLALCCAVASAYGEQAVYQALVAPAGSELVAQYPALPRYGSVNGALKAGHLRIAIAPGEYYEKLTIERDAVVLTGIGEMRPRITFDAYASMAGVYHRDDWGTPGSATLTVNAVGVQLHNLHIVNSFDFLSNDARDSEDPARVRHAQAVALLLDKDSDRTLITDSVIEGYQDTLFADGGRSYIKNSRISGNVDFIFGDGLVVLDQCRIVSLARAKDFEPGEVQGHISAPSTHIGQPYGLVFINARLEREAGVPQNSVSLGRPWHPTTTFADGRYADPDAIGSAIYIDSWMDAHIRQEGWASMRGTARDGTKSRVFTPQESRFYEVGSTGPGAATDEARPTLPETELKTLQKFIGQLRGEFGL</sequence>
<dbReference type="Pfam" id="PF01095">
    <property type="entry name" value="Pectinesterase"/>
    <property type="match status" value="1"/>
</dbReference>
<keyword evidence="2" id="KW-0378">Hydrolase</keyword>
<evidence type="ECO:0000313" key="7">
    <source>
        <dbReference type="Proteomes" id="UP001168380"/>
    </source>
</evidence>
<dbReference type="PANTHER" id="PTHR31321:SF57">
    <property type="entry name" value="PECTINESTERASE 53-RELATED"/>
    <property type="match status" value="1"/>
</dbReference>
<dbReference type="SUPFAM" id="SSF51126">
    <property type="entry name" value="Pectin lyase-like"/>
    <property type="match status" value="1"/>
</dbReference>
<reference evidence="6" key="1">
    <citation type="submission" date="2023-07" db="EMBL/GenBank/DDBJ databases">
        <title>Gilvimarinus algae sp. nov., isolated from the surface of Kelp.</title>
        <authorList>
            <person name="Sun Y.Y."/>
            <person name="Gong Y."/>
            <person name="Du Z.J."/>
        </authorList>
    </citation>
    <scope>NUCLEOTIDE SEQUENCE</scope>
    <source>
        <strain evidence="6">SDUM040014</strain>
    </source>
</reference>
<organism evidence="6 7">
    <name type="scientific">Gilvimarinus algae</name>
    <dbReference type="NCBI Taxonomy" id="3058037"/>
    <lineage>
        <taxon>Bacteria</taxon>
        <taxon>Pseudomonadati</taxon>
        <taxon>Pseudomonadota</taxon>
        <taxon>Gammaproteobacteria</taxon>
        <taxon>Cellvibrionales</taxon>
        <taxon>Cellvibrionaceae</taxon>
        <taxon>Gilvimarinus</taxon>
    </lineage>
</organism>
<dbReference type="Gene3D" id="2.160.20.10">
    <property type="entry name" value="Single-stranded right-handed beta-helix, Pectin lyase-like"/>
    <property type="match status" value="1"/>
</dbReference>
<keyword evidence="3" id="KW-0063">Aspartyl esterase</keyword>
<evidence type="ECO:0000256" key="2">
    <source>
        <dbReference type="ARBA" id="ARBA00022801"/>
    </source>
</evidence>
<feature type="signal peptide" evidence="4">
    <location>
        <begin position="1"/>
        <end position="27"/>
    </location>
</feature>
<feature type="domain" description="Pectinesterase catalytic" evidence="5">
    <location>
        <begin position="67"/>
        <end position="320"/>
    </location>
</feature>